<organism evidence="5 6">
    <name type="scientific">Pseudodesulfovibrio cashew</name>
    <dbReference type="NCBI Taxonomy" id="2678688"/>
    <lineage>
        <taxon>Bacteria</taxon>
        <taxon>Pseudomonadati</taxon>
        <taxon>Thermodesulfobacteriota</taxon>
        <taxon>Desulfovibrionia</taxon>
        <taxon>Desulfovibrionales</taxon>
        <taxon>Desulfovibrionaceae</taxon>
    </lineage>
</organism>
<feature type="domain" description="Glycosyltransferase 2-like" evidence="4">
    <location>
        <begin position="262"/>
        <end position="379"/>
    </location>
</feature>
<reference evidence="5 6" key="1">
    <citation type="submission" date="2019-11" db="EMBL/GenBank/DDBJ databases">
        <authorList>
            <person name="Zheng R.K."/>
            <person name="Sun C.M."/>
        </authorList>
    </citation>
    <scope>NUCLEOTIDE SEQUENCE [LARGE SCALE GENOMIC DNA]</scope>
    <source>
        <strain evidence="5 6">SRB007</strain>
    </source>
</reference>
<dbReference type="RefSeq" id="WP_158945813.1">
    <property type="nucleotide sequence ID" value="NZ_CP046400.1"/>
</dbReference>
<dbReference type="InterPro" id="IPR001173">
    <property type="entry name" value="Glyco_trans_2-like"/>
</dbReference>
<sequence>MLRSCDLASLPHDLRRHLLLGFTGRPHLHASAGVALRHSHRPGDDASVMAADMLLAAWGENPFDGYCVSALAGSAEKLPPSPAELLPVMRAVLLHWRPEITPEARTAMGGAPEEQLAFLRKRLAETPDSLFWWHHLYEFSRITGDWGVLASALTRSAPPDELVPLFVYARANALLASGDAVAAAAMYIQCLDVLPLPVIEERLASAWFRSGSEDRARALLAKCAADRPWNVSLRLRLRDLKLGGPSRTTMPEGRIMVLAYSWNKADDLAATLDSLYESDLGESVAVRVLDNGSTDHTPEVLARFADRFGRERVETIVLPVNAGAPAARNWLMNLPEVCEAEYAAYIDDDIFLPRDWLGRLGEAAKRYPDAVVWGCKVVDHSGPARVQCGEHNLTPDAEERKETLMSTLMLQDGDFGQADYIRPCASVTGCVHLFRAERLLAGGGFDLRFSPTQYDDLERDLRMVLGGGYAVYTGHLAIPHKRRSGGMSEAGRPESANASANLYKLMAKYSPAEFEAMAAHMDRVLFEDLEPGKAAE</sequence>
<gene>
    <name evidence="5" type="ORF">GM415_00755</name>
</gene>
<evidence type="ECO:0000313" key="6">
    <source>
        <dbReference type="Proteomes" id="UP000428328"/>
    </source>
</evidence>
<dbReference type="Pfam" id="PF00535">
    <property type="entry name" value="Glycos_transf_2"/>
    <property type="match status" value="1"/>
</dbReference>
<dbReference type="CDD" id="cd00761">
    <property type="entry name" value="Glyco_tranf_GTA_type"/>
    <property type="match status" value="1"/>
</dbReference>
<keyword evidence="6" id="KW-1185">Reference proteome</keyword>
<dbReference type="PANTHER" id="PTHR43179:SF12">
    <property type="entry name" value="GALACTOFURANOSYLTRANSFERASE GLFT2"/>
    <property type="match status" value="1"/>
</dbReference>
<evidence type="ECO:0000256" key="3">
    <source>
        <dbReference type="ARBA" id="ARBA00022679"/>
    </source>
</evidence>
<dbReference type="KEGG" id="psel:GM415_00755"/>
<keyword evidence="3 5" id="KW-0808">Transferase</keyword>
<evidence type="ECO:0000259" key="4">
    <source>
        <dbReference type="Pfam" id="PF00535"/>
    </source>
</evidence>
<dbReference type="PANTHER" id="PTHR43179">
    <property type="entry name" value="RHAMNOSYLTRANSFERASE WBBL"/>
    <property type="match status" value="1"/>
</dbReference>
<dbReference type="InterPro" id="IPR029044">
    <property type="entry name" value="Nucleotide-diphossugar_trans"/>
</dbReference>
<accession>A0A6I6JC50</accession>
<keyword evidence="2" id="KW-0328">Glycosyltransferase</keyword>
<dbReference type="Proteomes" id="UP000428328">
    <property type="component" value="Chromosome"/>
</dbReference>
<dbReference type="SUPFAM" id="SSF53448">
    <property type="entry name" value="Nucleotide-diphospho-sugar transferases"/>
    <property type="match status" value="1"/>
</dbReference>
<evidence type="ECO:0000313" key="5">
    <source>
        <dbReference type="EMBL" id="QGY38728.1"/>
    </source>
</evidence>
<name>A0A6I6JC50_9BACT</name>
<protein>
    <submittedName>
        <fullName evidence="5">Glycosyltransferase</fullName>
    </submittedName>
</protein>
<dbReference type="GO" id="GO:0016757">
    <property type="term" value="F:glycosyltransferase activity"/>
    <property type="evidence" value="ECO:0007669"/>
    <property type="project" value="UniProtKB-KW"/>
</dbReference>
<proteinExistence type="inferred from homology"/>
<evidence type="ECO:0000256" key="1">
    <source>
        <dbReference type="ARBA" id="ARBA00006739"/>
    </source>
</evidence>
<evidence type="ECO:0000256" key="2">
    <source>
        <dbReference type="ARBA" id="ARBA00022676"/>
    </source>
</evidence>
<dbReference type="Gene3D" id="3.90.550.10">
    <property type="entry name" value="Spore Coat Polysaccharide Biosynthesis Protein SpsA, Chain A"/>
    <property type="match status" value="1"/>
</dbReference>
<dbReference type="AlphaFoldDB" id="A0A6I6JC50"/>
<dbReference type="EMBL" id="CP046400">
    <property type="protein sequence ID" value="QGY38728.1"/>
    <property type="molecule type" value="Genomic_DNA"/>
</dbReference>
<comment type="similarity">
    <text evidence="1">Belongs to the glycosyltransferase 2 family.</text>
</comment>